<keyword evidence="5" id="KW-1185">Reference proteome</keyword>
<evidence type="ECO:0000313" key="4">
    <source>
        <dbReference type="EMBL" id="MBL4936451.1"/>
    </source>
</evidence>
<proteinExistence type="inferred from homology"/>
<accession>A0ABS1TAR8</accession>
<feature type="transmembrane region" description="Helical" evidence="3">
    <location>
        <begin position="296"/>
        <end position="315"/>
    </location>
</feature>
<dbReference type="RefSeq" id="WP_202749196.1">
    <property type="nucleotide sequence ID" value="NZ_JAESWC010000004.1"/>
</dbReference>
<dbReference type="EMBL" id="JAESWC010000004">
    <property type="protein sequence ID" value="MBL4936451.1"/>
    <property type="molecule type" value="Genomic_DNA"/>
</dbReference>
<dbReference type="InterPro" id="IPR004995">
    <property type="entry name" value="Spore_Ger"/>
</dbReference>
<keyword evidence="2 3" id="KW-0472">Membrane</keyword>
<evidence type="ECO:0000256" key="1">
    <source>
        <dbReference type="ARBA" id="ARBA00005278"/>
    </source>
</evidence>
<dbReference type="PANTHER" id="PTHR22550">
    <property type="entry name" value="SPORE GERMINATION PROTEIN"/>
    <property type="match status" value="1"/>
</dbReference>
<feature type="transmembrane region" description="Helical" evidence="3">
    <location>
        <begin position="416"/>
        <end position="442"/>
    </location>
</feature>
<feature type="transmembrane region" description="Helical" evidence="3">
    <location>
        <begin position="383"/>
        <end position="404"/>
    </location>
</feature>
<dbReference type="PIRSF" id="PIRSF005690">
    <property type="entry name" value="GerBA"/>
    <property type="match status" value="1"/>
</dbReference>
<feature type="transmembrane region" description="Helical" evidence="3">
    <location>
        <begin position="335"/>
        <end position="353"/>
    </location>
</feature>
<gene>
    <name evidence="4" type="ORF">JK636_11840</name>
</gene>
<keyword evidence="3" id="KW-1133">Transmembrane helix</keyword>
<evidence type="ECO:0000256" key="2">
    <source>
        <dbReference type="ARBA" id="ARBA00023136"/>
    </source>
</evidence>
<evidence type="ECO:0000313" key="5">
    <source>
        <dbReference type="Proteomes" id="UP000632377"/>
    </source>
</evidence>
<evidence type="ECO:0000256" key="3">
    <source>
        <dbReference type="SAM" id="Phobius"/>
    </source>
</evidence>
<dbReference type="Proteomes" id="UP000632377">
    <property type="component" value="Unassembled WGS sequence"/>
</dbReference>
<name>A0ABS1TAR8_9CLOT</name>
<dbReference type="PANTHER" id="PTHR22550:SF5">
    <property type="entry name" value="LEUCINE ZIPPER PROTEIN 4"/>
    <property type="match status" value="1"/>
</dbReference>
<comment type="caution">
    <text evidence="4">The sequence shown here is derived from an EMBL/GenBank/DDBJ whole genome shotgun (WGS) entry which is preliminary data.</text>
</comment>
<organism evidence="4 5">
    <name type="scientific">Clostridium rhizosphaerae</name>
    <dbReference type="NCBI Taxonomy" id="2803861"/>
    <lineage>
        <taxon>Bacteria</taxon>
        <taxon>Bacillati</taxon>
        <taxon>Bacillota</taxon>
        <taxon>Clostridia</taxon>
        <taxon>Eubacteriales</taxon>
        <taxon>Clostridiaceae</taxon>
        <taxon>Clostridium</taxon>
    </lineage>
</organism>
<protein>
    <submittedName>
        <fullName evidence="4">Spore germination protein</fullName>
    </submittedName>
</protein>
<sequence>MNFSNSLMQNIIMLKEVFKNDDTIKFREFDNKYSKALKYCVIYADGMINKQIVDEYIIEKLMNTNFEDINTQQTLSPQNILDTIIKRVIIVGEGKKSKDIDEALKDMLYGDTIILIDGIPEALAFDTKGWPVRAIAEPPSEKVVRGSREGFTESIMSNTTLIRRRVRNKDLKFDFMEIGTRTKTKVAVCYIEGLAKEEILKELRTRLQNIDIDGVIESEYIEEYIKDAPLSLFKTIGNTESPDVVAGKLLEGRIAVLCDGTPFVLTLPYIFLEYFQIYEDYFNNYIYSSFNRMMRFLAFFLGVSVPALYIAVTTYHQELIQTSLLLSIYASRLGIPFPIVVEAIVMLIGFDILREAGTRLPQPIGQAVSIVGALILGDAAVNARIISAPMVIIVAITGISSFLIPKMLGVFMVVRLIFLILASLLGLYGYMFGIIGLFIYLVSLRSFGIPYMTSMANISSETVRDTTIRVPWWLMNYRPKLIPKQRRRQSKIKGQKGRS</sequence>
<comment type="similarity">
    <text evidence="1">Belongs to the GerABKA family.</text>
</comment>
<keyword evidence="3" id="KW-0812">Transmembrane</keyword>
<dbReference type="Pfam" id="PF03323">
    <property type="entry name" value="GerA"/>
    <property type="match status" value="1"/>
</dbReference>
<dbReference type="InterPro" id="IPR050768">
    <property type="entry name" value="UPF0353/GerABKA_families"/>
</dbReference>
<reference evidence="4 5" key="1">
    <citation type="submission" date="2021-01" db="EMBL/GenBank/DDBJ databases">
        <title>Genome public.</title>
        <authorList>
            <person name="Liu C."/>
            <person name="Sun Q."/>
        </authorList>
    </citation>
    <scope>NUCLEOTIDE SEQUENCE [LARGE SCALE GENOMIC DNA]</scope>
    <source>
        <strain evidence="4 5">YIM B02515</strain>
    </source>
</reference>